<evidence type="ECO:0000259" key="12">
    <source>
        <dbReference type="Pfam" id="PF05746"/>
    </source>
</evidence>
<evidence type="ECO:0000256" key="10">
    <source>
        <dbReference type="ARBA" id="ARBA00047937"/>
    </source>
</evidence>
<comment type="caution">
    <text evidence="13">The sequence shown here is derived from an EMBL/GenBank/DDBJ whole genome shotgun (WGS) entry which is preliminary data.</text>
</comment>
<dbReference type="Proteomes" id="UP000217780">
    <property type="component" value="Unassembled WGS sequence"/>
</dbReference>
<dbReference type="Pfam" id="PF05746">
    <property type="entry name" value="DALR_1"/>
    <property type="match status" value="1"/>
</dbReference>
<keyword evidence="6 11" id="KW-0547">Nucleotide-binding</keyword>
<evidence type="ECO:0000256" key="6">
    <source>
        <dbReference type="ARBA" id="ARBA00022741"/>
    </source>
</evidence>
<dbReference type="EC" id="6.1.1.14" evidence="11"/>
<organism evidence="13 14">
    <name type="scientific">Vandammella animalimorsus</name>
    <dbReference type="NCBI Taxonomy" id="2029117"/>
    <lineage>
        <taxon>Bacteria</taxon>
        <taxon>Pseudomonadati</taxon>
        <taxon>Pseudomonadota</taxon>
        <taxon>Betaproteobacteria</taxon>
        <taxon>Burkholderiales</taxon>
        <taxon>Comamonadaceae</taxon>
        <taxon>Vandammella</taxon>
    </lineage>
</organism>
<comment type="subcellular location">
    <subcellularLocation>
        <location evidence="1 11">Cytoplasm</location>
    </subcellularLocation>
</comment>
<comment type="catalytic activity">
    <reaction evidence="10 11">
        <text>tRNA(Gly) + glycine + ATP = glycyl-tRNA(Gly) + AMP + diphosphate</text>
        <dbReference type="Rhea" id="RHEA:16013"/>
        <dbReference type="Rhea" id="RHEA-COMP:9664"/>
        <dbReference type="Rhea" id="RHEA-COMP:9683"/>
        <dbReference type="ChEBI" id="CHEBI:30616"/>
        <dbReference type="ChEBI" id="CHEBI:33019"/>
        <dbReference type="ChEBI" id="CHEBI:57305"/>
        <dbReference type="ChEBI" id="CHEBI:78442"/>
        <dbReference type="ChEBI" id="CHEBI:78522"/>
        <dbReference type="ChEBI" id="CHEBI:456215"/>
        <dbReference type="EC" id="6.1.1.14"/>
    </reaction>
</comment>
<dbReference type="GO" id="GO:0006420">
    <property type="term" value="P:arginyl-tRNA aminoacylation"/>
    <property type="evidence" value="ECO:0007669"/>
    <property type="project" value="InterPro"/>
</dbReference>
<evidence type="ECO:0000256" key="5">
    <source>
        <dbReference type="ARBA" id="ARBA00022598"/>
    </source>
</evidence>
<dbReference type="GeneID" id="93875157"/>
<evidence type="ECO:0000256" key="9">
    <source>
        <dbReference type="ARBA" id="ARBA00023146"/>
    </source>
</evidence>
<name>A0A2A2T3X6_9BURK</name>
<evidence type="ECO:0000256" key="11">
    <source>
        <dbReference type="HAMAP-Rule" id="MF_00255"/>
    </source>
</evidence>
<evidence type="ECO:0000256" key="1">
    <source>
        <dbReference type="ARBA" id="ARBA00004496"/>
    </source>
</evidence>
<keyword evidence="7 11" id="KW-0067">ATP-binding</keyword>
<evidence type="ECO:0000256" key="4">
    <source>
        <dbReference type="ARBA" id="ARBA00022490"/>
    </source>
</evidence>
<accession>A0A2A2T3X6</accession>
<feature type="domain" description="DALR anticodon binding" evidence="12">
    <location>
        <begin position="604"/>
        <end position="706"/>
    </location>
</feature>
<dbReference type="PANTHER" id="PTHR30075:SF2">
    <property type="entry name" value="GLYCINE--TRNA LIGASE, CHLOROPLASTIC_MITOCHONDRIAL 2"/>
    <property type="match status" value="1"/>
</dbReference>
<evidence type="ECO:0000313" key="14">
    <source>
        <dbReference type="Proteomes" id="UP000217780"/>
    </source>
</evidence>
<proteinExistence type="inferred from homology"/>
<evidence type="ECO:0000256" key="2">
    <source>
        <dbReference type="ARBA" id="ARBA00008226"/>
    </source>
</evidence>
<gene>
    <name evidence="11" type="primary">glyS</name>
    <name evidence="13" type="ORF">CLI92_12075</name>
</gene>
<dbReference type="PROSITE" id="PS50861">
    <property type="entry name" value="AA_TRNA_LIGASE_II_GLYAB"/>
    <property type="match status" value="1"/>
</dbReference>
<sequence>MTAHNLLVELFVEELPPKALKKLGEAFAGQLFEQLQALGLTAADSQVTPYASPRRLAVHITHVAAKAADKPLRTKLMPVSVGLDANGQPTPALLKKLQAIGAGPEAVAQLQRAIDGKAEALFFDSVATGATLDVALQKALHEAIAKLPIPKVMTYQLHSGTALPGWDSVQFVRPAHGLVALHGSAVVPVTALGLAAGRATHGHRFEAQQDPIELPDADSYAQALRSQGAVIASFDERRADIATQLQAAAQKAGAGLKPIEDEALLDEVTALVERPHVLICQFEKEFLDVPQECLILTMKANQKYFPLLDEDGRLTHQFLVVSNIRPEDASAVTGGNERVVRPRLADAKFFFDTDRKKTLESRVEGLAKVVYHNKLGTQGDRVQRVRAIAKALGEQLGPHLGGPALVAAADQAAMLAKADLLTDMVGEFPELQGIMGGYYARHDGLGEDIAFAIEDHYKPRFAGDELPRGDVGTVVALADKLETLVGMFGIGNLPTGDKDPFALRRHALGVIRMLVEKRLPLDLPATVASAAQAFGPLLPDAAKSNEQLLAFIYERIAGYLRELGASVQEADAVIAARPMWGEMPKALAAVRAFAQLPEAPALAAANKRIGNILKKAEAEGAVDAHVSDVLLQEPAEQALFAAMNQVLPQADSQFQAGDYTASLQTLAQLRAPVDAFFDGVMVNAEQMDLRLNRLGLLKMLHQAMNRVADLARLAG</sequence>
<evidence type="ECO:0000256" key="8">
    <source>
        <dbReference type="ARBA" id="ARBA00022917"/>
    </source>
</evidence>
<reference evidence="13 14" key="1">
    <citation type="submission" date="2017-08" db="EMBL/GenBank/DDBJ databases">
        <title>WGS of Clinical strains of the CDC Group NO-1 linked to zoonotic infections in humans.</title>
        <authorList>
            <person name="Bernier A.-M."/>
            <person name="Bernard K."/>
        </authorList>
    </citation>
    <scope>NUCLEOTIDE SEQUENCE [LARGE SCALE GENOMIC DNA]</scope>
    <source>
        <strain evidence="13 14">NML91-0035</strain>
    </source>
</reference>
<dbReference type="EMBL" id="NTBI01000012">
    <property type="protein sequence ID" value="PAX15901.1"/>
    <property type="molecule type" value="Genomic_DNA"/>
</dbReference>
<dbReference type="InterPro" id="IPR015944">
    <property type="entry name" value="Gly-tRNA-synth_bsu"/>
</dbReference>
<protein>
    <recommendedName>
        <fullName evidence="11">Glycine--tRNA ligase beta subunit</fullName>
        <ecNumber evidence="11">6.1.1.14</ecNumber>
    </recommendedName>
    <alternativeName>
        <fullName evidence="11">Glycyl-tRNA synthetase beta subunit</fullName>
        <shortName evidence="11">GlyRS</shortName>
    </alternativeName>
</protein>
<dbReference type="SUPFAM" id="SSF109604">
    <property type="entry name" value="HD-domain/PDEase-like"/>
    <property type="match status" value="1"/>
</dbReference>
<keyword evidence="5 11" id="KW-0436">Ligase</keyword>
<dbReference type="GO" id="GO:0004814">
    <property type="term" value="F:arginine-tRNA ligase activity"/>
    <property type="evidence" value="ECO:0007669"/>
    <property type="project" value="InterPro"/>
</dbReference>
<dbReference type="InterPro" id="IPR006194">
    <property type="entry name" value="Gly-tRNA-synth_heterodimer"/>
</dbReference>
<dbReference type="GO" id="GO:0005524">
    <property type="term" value="F:ATP binding"/>
    <property type="evidence" value="ECO:0007669"/>
    <property type="project" value="UniProtKB-UniRule"/>
</dbReference>
<dbReference type="NCBIfam" id="TIGR00211">
    <property type="entry name" value="glyS"/>
    <property type="match status" value="1"/>
</dbReference>
<dbReference type="AlphaFoldDB" id="A0A2A2T3X6"/>
<keyword evidence="9 11" id="KW-0030">Aminoacyl-tRNA synthetase</keyword>
<keyword evidence="4 11" id="KW-0963">Cytoplasm</keyword>
<comment type="similarity">
    <text evidence="2 11">Belongs to the class-II aminoacyl-tRNA synthetase family.</text>
</comment>
<dbReference type="GO" id="GO:0006426">
    <property type="term" value="P:glycyl-tRNA aminoacylation"/>
    <property type="evidence" value="ECO:0007669"/>
    <property type="project" value="UniProtKB-UniRule"/>
</dbReference>
<keyword evidence="8 11" id="KW-0648">Protein biosynthesis</keyword>
<comment type="subunit">
    <text evidence="3 11">Tetramer of two alpha and two beta subunits.</text>
</comment>
<evidence type="ECO:0000256" key="7">
    <source>
        <dbReference type="ARBA" id="ARBA00022840"/>
    </source>
</evidence>
<dbReference type="HAMAP" id="MF_00255">
    <property type="entry name" value="Gly_tRNA_synth_beta"/>
    <property type="match status" value="1"/>
</dbReference>
<dbReference type="RefSeq" id="WP_095543317.1">
    <property type="nucleotide sequence ID" value="NZ_NSJC01000022.1"/>
</dbReference>
<dbReference type="Pfam" id="PF02092">
    <property type="entry name" value="tRNA_synt_2f"/>
    <property type="match status" value="1"/>
</dbReference>
<dbReference type="GO" id="GO:0004820">
    <property type="term" value="F:glycine-tRNA ligase activity"/>
    <property type="evidence" value="ECO:0007669"/>
    <property type="project" value="UniProtKB-UniRule"/>
</dbReference>
<dbReference type="InterPro" id="IPR008909">
    <property type="entry name" value="DALR_anticod-bd"/>
</dbReference>
<dbReference type="PRINTS" id="PR01045">
    <property type="entry name" value="TRNASYNTHGB"/>
</dbReference>
<evidence type="ECO:0000313" key="13">
    <source>
        <dbReference type="EMBL" id="PAX15901.1"/>
    </source>
</evidence>
<evidence type="ECO:0000256" key="3">
    <source>
        <dbReference type="ARBA" id="ARBA00011209"/>
    </source>
</evidence>
<dbReference type="GO" id="GO:0005829">
    <property type="term" value="C:cytosol"/>
    <property type="evidence" value="ECO:0007669"/>
    <property type="project" value="TreeGrafter"/>
</dbReference>
<dbReference type="PANTHER" id="PTHR30075">
    <property type="entry name" value="GLYCYL-TRNA SYNTHETASE"/>
    <property type="match status" value="1"/>
</dbReference>